<protein>
    <submittedName>
        <fullName evidence="2">Uncharacterized protein</fullName>
    </submittedName>
</protein>
<dbReference type="AlphaFoldDB" id="F9XRA0"/>
<feature type="compositionally biased region" description="Polar residues" evidence="1">
    <location>
        <begin position="84"/>
        <end position="93"/>
    </location>
</feature>
<feature type="compositionally biased region" description="Basic and acidic residues" evidence="1">
    <location>
        <begin position="94"/>
        <end position="107"/>
    </location>
</feature>
<accession>F9XRA0</accession>
<dbReference type="HOGENOM" id="CLU_2127125_0_0_1"/>
<feature type="non-terminal residue" evidence="2">
    <location>
        <position position="114"/>
    </location>
</feature>
<keyword evidence="3" id="KW-1185">Reference proteome</keyword>
<evidence type="ECO:0000313" key="2">
    <source>
        <dbReference type="EMBL" id="EGP82246.1"/>
    </source>
</evidence>
<dbReference type="GeneID" id="13399925"/>
<proteinExistence type="predicted"/>
<reference evidence="2 3" key="1">
    <citation type="journal article" date="2011" name="PLoS Genet.">
        <title>Finished genome of the fungal wheat pathogen Mycosphaerella graminicola reveals dispensome structure, chromosome plasticity, and stealth pathogenesis.</title>
        <authorList>
            <person name="Goodwin S.B."/>
            <person name="Ben M'barek S."/>
            <person name="Dhillon B."/>
            <person name="Wittenberg A.H.J."/>
            <person name="Crane C.F."/>
            <person name="Hane J.K."/>
            <person name="Foster A.J."/>
            <person name="Van der Lee T.A.J."/>
            <person name="Grimwood J."/>
            <person name="Aerts A."/>
            <person name="Antoniw J."/>
            <person name="Bailey A."/>
            <person name="Bluhm B."/>
            <person name="Bowler J."/>
            <person name="Bristow J."/>
            <person name="van der Burgt A."/>
            <person name="Canto-Canche B."/>
            <person name="Churchill A.C.L."/>
            <person name="Conde-Ferraez L."/>
            <person name="Cools H.J."/>
            <person name="Coutinho P.M."/>
            <person name="Csukai M."/>
            <person name="Dehal P."/>
            <person name="De Wit P."/>
            <person name="Donzelli B."/>
            <person name="van de Geest H.C."/>
            <person name="van Ham R.C.H.J."/>
            <person name="Hammond-Kosack K.E."/>
            <person name="Henrissat B."/>
            <person name="Kilian A."/>
            <person name="Kobayashi A.K."/>
            <person name="Koopmann E."/>
            <person name="Kourmpetis Y."/>
            <person name="Kuzniar A."/>
            <person name="Lindquist E."/>
            <person name="Lombard V."/>
            <person name="Maliepaard C."/>
            <person name="Martins N."/>
            <person name="Mehrabi R."/>
            <person name="Nap J.P.H."/>
            <person name="Ponomarenko A."/>
            <person name="Rudd J.J."/>
            <person name="Salamov A."/>
            <person name="Schmutz J."/>
            <person name="Schouten H.J."/>
            <person name="Shapiro H."/>
            <person name="Stergiopoulos I."/>
            <person name="Torriani S.F.F."/>
            <person name="Tu H."/>
            <person name="de Vries R.P."/>
            <person name="Waalwijk C."/>
            <person name="Ware S.B."/>
            <person name="Wiebenga A."/>
            <person name="Zwiers L.-H."/>
            <person name="Oliver R.P."/>
            <person name="Grigoriev I.V."/>
            <person name="Kema G.H.J."/>
        </authorList>
    </citation>
    <scope>NUCLEOTIDE SEQUENCE [LARGE SCALE GENOMIC DNA]</scope>
    <source>
        <strain evidence="3">CBS 115943 / IPO323</strain>
    </source>
</reference>
<feature type="region of interest" description="Disordered" evidence="1">
    <location>
        <begin position="70"/>
        <end position="114"/>
    </location>
</feature>
<dbReference type="Proteomes" id="UP000008062">
    <property type="component" value="Chromosome 16"/>
</dbReference>
<sequence length="114" mass="12567">MCVDGVVGEHFIHVGTCDNAGSQNSQSCEAAMPHNTLAELNLPQIPWLPAKNRRLHGAQIHRQSIDITFSHSRPTQPRMLNHLHATSSPSASHLSERPADTKSDCIKAPKKHHQ</sequence>
<name>F9XRA0_ZYMTI</name>
<evidence type="ECO:0000313" key="3">
    <source>
        <dbReference type="Proteomes" id="UP000008062"/>
    </source>
</evidence>
<gene>
    <name evidence="2" type="ORF">MYCGRDRAFT_106631</name>
</gene>
<dbReference type="EMBL" id="CM001211">
    <property type="protein sequence ID" value="EGP82246.1"/>
    <property type="molecule type" value="Genomic_DNA"/>
</dbReference>
<evidence type="ECO:0000256" key="1">
    <source>
        <dbReference type="SAM" id="MobiDB-lite"/>
    </source>
</evidence>
<dbReference type="KEGG" id="ztr:MYCGRDRAFT_106631"/>
<organism evidence="2 3">
    <name type="scientific">Zymoseptoria tritici (strain CBS 115943 / IPO323)</name>
    <name type="common">Speckled leaf blotch fungus</name>
    <name type="synonym">Septoria tritici</name>
    <dbReference type="NCBI Taxonomy" id="336722"/>
    <lineage>
        <taxon>Eukaryota</taxon>
        <taxon>Fungi</taxon>
        <taxon>Dikarya</taxon>
        <taxon>Ascomycota</taxon>
        <taxon>Pezizomycotina</taxon>
        <taxon>Dothideomycetes</taxon>
        <taxon>Dothideomycetidae</taxon>
        <taxon>Mycosphaerellales</taxon>
        <taxon>Mycosphaerellaceae</taxon>
        <taxon>Zymoseptoria</taxon>
    </lineage>
</organism>
<dbReference type="InParanoid" id="F9XRA0"/>
<dbReference type="RefSeq" id="XP_003847270.1">
    <property type="nucleotide sequence ID" value="XM_003847222.1"/>
</dbReference>